<sequence>MFRGDLATNTKLTKTNNNNHTIRFHNFTGKIRPKDVQMVSTGKRNTGTERDMVDRLKPQLHNFDLPCLKWGNQKLLRCMKVDSNADVSVFDRNQSSESGGGAKRRNSEAEKRFRSSYDVDRNHSSETGGGIGTYRRNSECQKRFRSSYDDDVRKTESCYKFSSSEKVNVDRKQSSGSGGGGTVIGAKRRNSECEKRFRSSYDDVDRKIQSYCKFSSSEKVNVDSNVNRNHSSDGGGAGGVVIGAKRFRSSYDDFDRKIQSCYKFSSSEKPPARIGIGNLISGDGEIEATREKLMFDFQNEVVKMKDAILRERLVDPSPSTAAAASTPPYNPPAERPWNLRTRRAACKAPRSPANGVNNHGEVLKPNSSPATKLRPASGVSGESTTAEERERPKFSVSLSRRELEEDFMAMAGQRLPRKPKRRPRAVQKQLDTLFPGLWLSEITADLYKVPDEAETGKR</sequence>
<reference evidence="3" key="1">
    <citation type="journal article" date="2017" name="Nature">
        <title>The sunflower genome provides insights into oil metabolism, flowering and Asterid evolution.</title>
        <authorList>
            <person name="Badouin H."/>
            <person name="Gouzy J."/>
            <person name="Grassa C.J."/>
            <person name="Murat F."/>
            <person name="Staton S.E."/>
            <person name="Cottret L."/>
            <person name="Lelandais-Briere C."/>
            <person name="Owens G.L."/>
            <person name="Carrere S."/>
            <person name="Mayjonade B."/>
            <person name="Legrand L."/>
            <person name="Gill N."/>
            <person name="Kane N.C."/>
            <person name="Bowers J.E."/>
            <person name="Hubner S."/>
            <person name="Bellec A."/>
            <person name="Berard A."/>
            <person name="Berges H."/>
            <person name="Blanchet N."/>
            <person name="Boniface M.C."/>
            <person name="Brunel D."/>
            <person name="Catrice O."/>
            <person name="Chaidir N."/>
            <person name="Claudel C."/>
            <person name="Donnadieu C."/>
            <person name="Faraut T."/>
            <person name="Fievet G."/>
            <person name="Helmstetter N."/>
            <person name="King M."/>
            <person name="Knapp S.J."/>
            <person name="Lai Z."/>
            <person name="Le Paslier M.C."/>
            <person name="Lippi Y."/>
            <person name="Lorenzon L."/>
            <person name="Mandel J.R."/>
            <person name="Marage G."/>
            <person name="Marchand G."/>
            <person name="Marquand E."/>
            <person name="Bret-Mestries E."/>
            <person name="Morien E."/>
            <person name="Nambeesan S."/>
            <person name="Nguyen T."/>
            <person name="Pegot-Espagnet P."/>
            <person name="Pouilly N."/>
            <person name="Raftis F."/>
            <person name="Sallet E."/>
            <person name="Schiex T."/>
            <person name="Thomas J."/>
            <person name="Vandecasteele C."/>
            <person name="Vares D."/>
            <person name="Vear F."/>
            <person name="Vautrin S."/>
            <person name="Crespi M."/>
            <person name="Mangin B."/>
            <person name="Burke J.M."/>
            <person name="Salse J."/>
            <person name="Munos S."/>
            <person name="Vincourt P."/>
            <person name="Rieseberg L.H."/>
            <person name="Langlade N.B."/>
        </authorList>
    </citation>
    <scope>NUCLEOTIDE SEQUENCE [LARGE SCALE GENOMIC DNA]</scope>
    <source>
        <strain evidence="3">cv. SF193</strain>
    </source>
</reference>
<proteinExistence type="predicted"/>
<dbReference type="OrthoDB" id="769821at2759"/>
<dbReference type="Pfam" id="PF07797">
    <property type="entry name" value="DUF1639"/>
    <property type="match status" value="1"/>
</dbReference>
<feature type="region of interest" description="Disordered" evidence="1">
    <location>
        <begin position="91"/>
        <end position="135"/>
    </location>
</feature>
<evidence type="ECO:0000256" key="1">
    <source>
        <dbReference type="SAM" id="MobiDB-lite"/>
    </source>
</evidence>
<dbReference type="STRING" id="4232.A0A251TCB1"/>
<evidence type="ECO:0000313" key="3">
    <source>
        <dbReference type="Proteomes" id="UP000215914"/>
    </source>
</evidence>
<dbReference type="Proteomes" id="UP000215914">
    <property type="component" value="Chromosome 11"/>
</dbReference>
<feature type="compositionally biased region" description="Basic and acidic residues" evidence="1">
    <location>
        <begin position="105"/>
        <end position="124"/>
    </location>
</feature>
<gene>
    <name evidence="2" type="ORF">HannXRQ_Chr11g0341041</name>
</gene>
<name>A0A251TCB1_HELAN</name>
<dbReference type="FunCoup" id="A0A251TCB1">
    <property type="interactions" value="262"/>
</dbReference>
<dbReference type="InterPro" id="IPR012438">
    <property type="entry name" value="DUF1639"/>
</dbReference>
<feature type="region of interest" description="Disordered" evidence="1">
    <location>
        <begin position="318"/>
        <end position="337"/>
    </location>
</feature>
<accession>A0A251TCB1</accession>
<keyword evidence="3" id="KW-1185">Reference proteome</keyword>
<feature type="region of interest" description="Disordered" evidence="1">
    <location>
        <begin position="169"/>
        <end position="189"/>
    </location>
</feature>
<feature type="region of interest" description="Disordered" evidence="1">
    <location>
        <begin position="348"/>
        <end position="397"/>
    </location>
</feature>
<evidence type="ECO:0008006" key="4">
    <source>
        <dbReference type="Google" id="ProtNLM"/>
    </source>
</evidence>
<evidence type="ECO:0000313" key="2">
    <source>
        <dbReference type="EMBL" id="OTG08373.1"/>
    </source>
</evidence>
<protein>
    <recommendedName>
        <fullName evidence="4">DUF1639 family protein</fullName>
    </recommendedName>
</protein>
<organism evidence="2 3">
    <name type="scientific">Helianthus annuus</name>
    <name type="common">Common sunflower</name>
    <dbReference type="NCBI Taxonomy" id="4232"/>
    <lineage>
        <taxon>Eukaryota</taxon>
        <taxon>Viridiplantae</taxon>
        <taxon>Streptophyta</taxon>
        <taxon>Embryophyta</taxon>
        <taxon>Tracheophyta</taxon>
        <taxon>Spermatophyta</taxon>
        <taxon>Magnoliopsida</taxon>
        <taxon>eudicotyledons</taxon>
        <taxon>Gunneridae</taxon>
        <taxon>Pentapetalae</taxon>
        <taxon>asterids</taxon>
        <taxon>campanulids</taxon>
        <taxon>Asterales</taxon>
        <taxon>Asteraceae</taxon>
        <taxon>Asteroideae</taxon>
        <taxon>Heliantheae alliance</taxon>
        <taxon>Heliantheae</taxon>
        <taxon>Helianthus</taxon>
    </lineage>
</organism>
<dbReference type="InParanoid" id="A0A251TCB1"/>
<dbReference type="PANTHER" id="PTHR33130">
    <property type="entry name" value="PUTATIVE (DUF1639)-RELATED"/>
    <property type="match status" value="1"/>
</dbReference>
<feature type="compositionally biased region" description="Low complexity" evidence="1">
    <location>
        <begin position="318"/>
        <end position="327"/>
    </location>
</feature>
<dbReference type="PANTHER" id="PTHR33130:SF43">
    <property type="entry name" value="OS01G0688600 PROTEIN"/>
    <property type="match status" value="1"/>
</dbReference>
<feature type="compositionally biased region" description="Basic and acidic residues" evidence="1">
    <location>
        <begin position="386"/>
        <end position="397"/>
    </location>
</feature>
<dbReference type="AlphaFoldDB" id="A0A251TCB1"/>
<dbReference type="EMBL" id="CM007900">
    <property type="protein sequence ID" value="OTG08373.1"/>
    <property type="molecule type" value="Genomic_DNA"/>
</dbReference>